<dbReference type="Gene3D" id="3.40.1390.30">
    <property type="entry name" value="NIF3 (NGG1p interacting factor 3)-like"/>
    <property type="match status" value="2"/>
</dbReference>
<reference evidence="6" key="1">
    <citation type="journal article" date="2014" name="Int. J. Syst. Evol. Microbiol.">
        <title>Complete genome sequence of Corynebacterium casei LMG S-19264T (=DSM 44701T), isolated from a smear-ripened cheese.</title>
        <authorList>
            <consortium name="US DOE Joint Genome Institute (JGI-PGF)"/>
            <person name="Walter F."/>
            <person name="Albersmeier A."/>
            <person name="Kalinowski J."/>
            <person name="Ruckert C."/>
        </authorList>
    </citation>
    <scope>NUCLEOTIDE SEQUENCE</scope>
    <source>
        <strain evidence="6">KCTC 32182</strain>
    </source>
</reference>
<dbReference type="EMBL" id="BMYX01000003">
    <property type="protein sequence ID" value="GGY08366.1"/>
    <property type="molecule type" value="Genomic_DNA"/>
</dbReference>
<protein>
    <recommendedName>
        <fullName evidence="3">GTP cyclohydrolase 1 type 2 homolog</fullName>
    </recommendedName>
</protein>
<reference evidence="6" key="2">
    <citation type="submission" date="2020-09" db="EMBL/GenBank/DDBJ databases">
        <authorList>
            <person name="Sun Q."/>
            <person name="Kim S."/>
        </authorList>
    </citation>
    <scope>NUCLEOTIDE SEQUENCE</scope>
    <source>
        <strain evidence="6">KCTC 32182</strain>
    </source>
</reference>
<comment type="caution">
    <text evidence="6">The sequence shown here is derived from an EMBL/GenBank/DDBJ whole genome shotgun (WGS) entry which is preliminary data.</text>
</comment>
<evidence type="ECO:0000313" key="6">
    <source>
        <dbReference type="EMBL" id="GGY08366.1"/>
    </source>
</evidence>
<dbReference type="InterPro" id="IPR002678">
    <property type="entry name" value="DUF34/NIF3"/>
</dbReference>
<dbReference type="SUPFAM" id="SSF102705">
    <property type="entry name" value="NIF3 (NGG1p interacting factor 3)-like"/>
    <property type="match status" value="1"/>
</dbReference>
<evidence type="ECO:0000256" key="2">
    <source>
        <dbReference type="ARBA" id="ARBA00011643"/>
    </source>
</evidence>
<evidence type="ECO:0000256" key="4">
    <source>
        <dbReference type="ARBA" id="ARBA00022723"/>
    </source>
</evidence>
<dbReference type="AlphaFoldDB" id="A0A918NZ42"/>
<evidence type="ECO:0000256" key="5">
    <source>
        <dbReference type="PIRSR" id="PIRSR602678-1"/>
    </source>
</evidence>
<proteinExistence type="inferred from homology"/>
<dbReference type="PANTHER" id="PTHR13799">
    <property type="entry name" value="NGG1 INTERACTING FACTOR 3"/>
    <property type="match status" value="1"/>
</dbReference>
<dbReference type="RefSeq" id="WP_189531630.1">
    <property type="nucleotide sequence ID" value="NZ_BMYX01000003.1"/>
</dbReference>
<feature type="binding site" evidence="5">
    <location>
        <position position="101"/>
    </location>
    <ligand>
        <name>a divalent metal cation</name>
        <dbReference type="ChEBI" id="CHEBI:60240"/>
        <label>1</label>
    </ligand>
</feature>
<dbReference type="NCBIfam" id="TIGR00486">
    <property type="entry name" value="YbgI_SA1388"/>
    <property type="match status" value="1"/>
</dbReference>
<keyword evidence="4 5" id="KW-0479">Metal-binding</keyword>
<organism evidence="6 7">
    <name type="scientific">Paludibacterium paludis</name>
    <dbReference type="NCBI Taxonomy" id="1225769"/>
    <lineage>
        <taxon>Bacteria</taxon>
        <taxon>Pseudomonadati</taxon>
        <taxon>Pseudomonadota</taxon>
        <taxon>Betaproteobacteria</taxon>
        <taxon>Neisseriales</taxon>
        <taxon>Chromobacteriaceae</taxon>
        <taxon>Paludibacterium</taxon>
    </lineage>
</organism>
<feature type="binding site" evidence="5">
    <location>
        <position position="64"/>
    </location>
    <ligand>
        <name>a divalent metal cation</name>
        <dbReference type="ChEBI" id="CHEBI:60240"/>
        <label>2</label>
    </ligand>
</feature>
<gene>
    <name evidence="6" type="ORF">GCM10011289_08850</name>
</gene>
<name>A0A918NZ42_9NEIS</name>
<dbReference type="GO" id="GO:0046872">
    <property type="term" value="F:metal ion binding"/>
    <property type="evidence" value="ECO:0007669"/>
    <property type="project" value="UniProtKB-KW"/>
</dbReference>
<sequence length="248" mass="27514">MNRNDLLSRMDTLLEPWRFSDYAPNGLQVEGRETVKRVVTGVTASQALIDEAVRLDADMVLVHHGYFWKGEDARVNGLKRRRLKTLLDHDINLVAYHLPLDAHPEVGNNATLAKRLGIEPEGRVGDMELLWHGSLARTLAGTEWADTIGAALGRAPLLLGRPDKPVRRVAWCTGGAQSYFQKAIDLGVDAFLTGEVSEQNHHMALEYDVLFISAGHHATERYGVQALGTWLADETGIDVQFVDLFNPV</sequence>
<evidence type="ECO:0000313" key="7">
    <source>
        <dbReference type="Proteomes" id="UP000645257"/>
    </source>
</evidence>
<dbReference type="Proteomes" id="UP000645257">
    <property type="component" value="Unassembled WGS sequence"/>
</dbReference>
<dbReference type="GO" id="GO:0005737">
    <property type="term" value="C:cytoplasm"/>
    <property type="evidence" value="ECO:0007669"/>
    <property type="project" value="TreeGrafter"/>
</dbReference>
<dbReference type="PANTHER" id="PTHR13799:SF14">
    <property type="entry name" value="GTP CYCLOHYDROLASE 1 TYPE 2 HOMOLOG"/>
    <property type="match status" value="1"/>
</dbReference>
<feature type="binding site" evidence="5">
    <location>
        <position position="220"/>
    </location>
    <ligand>
        <name>a divalent metal cation</name>
        <dbReference type="ChEBI" id="CHEBI:60240"/>
        <label>1</label>
    </ligand>
</feature>
<accession>A0A918NZ42</accession>
<dbReference type="InterPro" id="IPR036069">
    <property type="entry name" value="DUF34/NIF3_sf"/>
</dbReference>
<evidence type="ECO:0000256" key="1">
    <source>
        <dbReference type="ARBA" id="ARBA00006964"/>
    </source>
</evidence>
<feature type="binding site" evidence="5">
    <location>
        <position position="63"/>
    </location>
    <ligand>
        <name>a divalent metal cation</name>
        <dbReference type="ChEBI" id="CHEBI:60240"/>
        <label>1</label>
    </ligand>
</feature>
<dbReference type="FunFam" id="3.40.1390.30:FF:000002">
    <property type="entry name" value="Nif3-like dinuclear metal center protein"/>
    <property type="match status" value="1"/>
</dbReference>
<comment type="subunit">
    <text evidence="2">Homohexamer.</text>
</comment>
<comment type="similarity">
    <text evidence="1">Belongs to the GTP cyclohydrolase I type 2/NIF3 family.</text>
</comment>
<evidence type="ECO:0000256" key="3">
    <source>
        <dbReference type="ARBA" id="ARBA00022112"/>
    </source>
</evidence>
<feature type="binding site" evidence="5">
    <location>
        <position position="216"/>
    </location>
    <ligand>
        <name>a divalent metal cation</name>
        <dbReference type="ChEBI" id="CHEBI:60240"/>
        <label>1</label>
    </ligand>
</feature>
<dbReference type="Pfam" id="PF01784">
    <property type="entry name" value="DUF34_NIF3"/>
    <property type="match status" value="1"/>
</dbReference>
<keyword evidence="7" id="KW-1185">Reference proteome</keyword>